<gene>
    <name evidence="2" type="ORF">ISU07_00205</name>
</gene>
<keyword evidence="3" id="KW-1185">Reference proteome</keyword>
<proteinExistence type="predicted"/>
<sequence length="256" mass="28106">MAVVTALVLAGCKEDLPPDVDPKQVDAVEAPDLGACRLLTTDDIAQASNATKTVECSEKHTAQTYDVGSLPDALEDADYDSDEVGDFAFHQCSSAFMEYLGADESLAMRTILTWAWFRPSKPAWDDGARWYRCDVVGGNEQSKRLVDLPPDVEGLLAQTEDKWLVCAEGPTVDGSVKVPCSTAHDWRAVSTIKLGEPDDAYPGDAAAEKTTRDYCSKSVAAWLGYPVDYDYGYTWFHEAEWKAGNRRSVCWAKTSQ</sequence>
<dbReference type="EMBL" id="JADKPN010000001">
    <property type="protein sequence ID" value="MBF4761533.1"/>
    <property type="molecule type" value="Genomic_DNA"/>
</dbReference>
<evidence type="ECO:0000313" key="3">
    <source>
        <dbReference type="Proteomes" id="UP000640489"/>
    </source>
</evidence>
<reference evidence="2" key="1">
    <citation type="submission" date="2020-11" db="EMBL/GenBank/DDBJ databases">
        <title>Nocardioides sp. nov., isolated from Soil of Cynanchum wilfordii Hemsley rhizosphere.</title>
        <authorList>
            <person name="Lee J.-S."/>
            <person name="Suh M.K."/>
            <person name="Kim J.-S."/>
        </authorList>
    </citation>
    <scope>NUCLEOTIDE SEQUENCE</scope>
    <source>
        <strain evidence="2">KCTC 19275</strain>
    </source>
</reference>
<feature type="domain" description="Septum formation-related" evidence="1">
    <location>
        <begin position="113"/>
        <end position="250"/>
    </location>
</feature>
<evidence type="ECO:0000259" key="1">
    <source>
        <dbReference type="Pfam" id="PF13845"/>
    </source>
</evidence>
<dbReference type="AlphaFoldDB" id="A0A930YCB8"/>
<evidence type="ECO:0000313" key="2">
    <source>
        <dbReference type="EMBL" id="MBF4761533.1"/>
    </source>
</evidence>
<protein>
    <submittedName>
        <fullName evidence="2">Septum formation family protein</fullName>
    </submittedName>
</protein>
<accession>A0A930YCB8</accession>
<comment type="caution">
    <text evidence="2">The sequence shown here is derived from an EMBL/GenBank/DDBJ whole genome shotgun (WGS) entry which is preliminary data.</text>
</comment>
<organism evidence="2 3">
    <name type="scientific">Nocardioides islandensis</name>
    <dbReference type="NCBI Taxonomy" id="433663"/>
    <lineage>
        <taxon>Bacteria</taxon>
        <taxon>Bacillati</taxon>
        <taxon>Actinomycetota</taxon>
        <taxon>Actinomycetes</taxon>
        <taxon>Propionibacteriales</taxon>
        <taxon>Nocardioidaceae</taxon>
        <taxon>Nocardioides</taxon>
    </lineage>
</organism>
<dbReference type="InterPro" id="IPR026004">
    <property type="entry name" value="Septum_form"/>
</dbReference>
<dbReference type="Proteomes" id="UP000640489">
    <property type="component" value="Unassembled WGS sequence"/>
</dbReference>
<dbReference type="Pfam" id="PF13845">
    <property type="entry name" value="Septum_form"/>
    <property type="match status" value="1"/>
</dbReference>
<name>A0A930YCB8_9ACTN</name>